<dbReference type="GeneID" id="83879375"/>
<evidence type="ECO:0000313" key="1">
    <source>
        <dbReference type="EMBL" id="CUJ83593.1"/>
    </source>
</evidence>
<gene>
    <name evidence="1" type="ORF">PH7735_00282</name>
</gene>
<evidence type="ECO:0000313" key="2">
    <source>
        <dbReference type="Proteomes" id="UP000051870"/>
    </source>
</evidence>
<organism evidence="1 2">
    <name type="scientific">Shimia thalassica</name>
    <dbReference type="NCBI Taxonomy" id="1715693"/>
    <lineage>
        <taxon>Bacteria</taxon>
        <taxon>Pseudomonadati</taxon>
        <taxon>Pseudomonadota</taxon>
        <taxon>Alphaproteobacteria</taxon>
        <taxon>Rhodobacterales</taxon>
        <taxon>Roseobacteraceae</taxon>
    </lineage>
</organism>
<name>A0A0P1I0T1_9RHOB</name>
<sequence>MSDFNHLDKRRKVVLQIKLDGFIEAAVFTAKANSVGLTEATALIVRALAREMAAHSIDRDSAQNLFVNAVQLSFQEGHLRSTQRQH</sequence>
<dbReference type="EMBL" id="CYTW01000001">
    <property type="protein sequence ID" value="CUJ83593.1"/>
    <property type="molecule type" value="Genomic_DNA"/>
</dbReference>
<protein>
    <submittedName>
        <fullName evidence="1">Uncharacterized protein</fullName>
    </submittedName>
</protein>
<dbReference type="STRING" id="1715693.PH7735_00282"/>
<reference evidence="2" key="1">
    <citation type="submission" date="2015-09" db="EMBL/GenBank/DDBJ databases">
        <authorList>
            <person name="Rodrigo-Torres Lidia"/>
            <person name="Arahal R.David."/>
        </authorList>
    </citation>
    <scope>NUCLEOTIDE SEQUENCE [LARGE SCALE GENOMIC DNA]</scope>
    <source>
        <strain evidence="2">CECT 7735</strain>
    </source>
</reference>
<dbReference type="Proteomes" id="UP000051870">
    <property type="component" value="Unassembled WGS sequence"/>
</dbReference>
<keyword evidence="2" id="KW-1185">Reference proteome</keyword>
<dbReference type="RefSeq" id="WP_058309547.1">
    <property type="nucleotide sequence ID" value="NZ_CYTW01000001.1"/>
</dbReference>
<proteinExistence type="predicted"/>
<dbReference type="AlphaFoldDB" id="A0A0P1I0T1"/>
<accession>A0A0P1I0T1</accession>